<dbReference type="InterPro" id="IPR043993">
    <property type="entry name" value="T4SS_pilin"/>
</dbReference>
<proteinExistence type="predicted"/>
<keyword evidence="1" id="KW-0812">Transmembrane</keyword>
<evidence type="ECO:0000313" key="3">
    <source>
        <dbReference type="EMBL" id="PIQ66993.1"/>
    </source>
</evidence>
<evidence type="ECO:0000313" key="4">
    <source>
        <dbReference type="Proteomes" id="UP000229834"/>
    </source>
</evidence>
<evidence type="ECO:0000256" key="2">
    <source>
        <dbReference type="SAM" id="SignalP"/>
    </source>
</evidence>
<feature type="transmembrane region" description="Helical" evidence="1">
    <location>
        <begin position="77"/>
        <end position="100"/>
    </location>
</feature>
<dbReference type="EMBL" id="PCVC01000036">
    <property type="protein sequence ID" value="PIQ66993.1"/>
    <property type="molecule type" value="Genomic_DNA"/>
</dbReference>
<accession>A0A2H0K8R8</accession>
<comment type="caution">
    <text evidence="3">The sequence shown here is derived from an EMBL/GenBank/DDBJ whole genome shotgun (WGS) entry which is preliminary data.</text>
</comment>
<organism evidence="3 4">
    <name type="scientific">Candidatus Zambryskibacteria bacterium CG11_big_fil_rev_8_21_14_0_20_40_24</name>
    <dbReference type="NCBI Taxonomy" id="1975116"/>
    <lineage>
        <taxon>Bacteria</taxon>
        <taxon>Candidatus Zambryskiibacteriota</taxon>
    </lineage>
</organism>
<dbReference type="Proteomes" id="UP000229834">
    <property type="component" value="Unassembled WGS sequence"/>
</dbReference>
<keyword evidence="1" id="KW-0472">Membrane</keyword>
<feature type="signal peptide" evidence="2">
    <location>
        <begin position="1"/>
        <end position="22"/>
    </location>
</feature>
<protein>
    <recommendedName>
        <fullName evidence="5">CD225/dispanin family protein</fullName>
    </recommendedName>
</protein>
<dbReference type="AlphaFoldDB" id="A0A2H0K8R8"/>
<gene>
    <name evidence="3" type="ORF">COV95_01115</name>
</gene>
<keyword evidence="1" id="KW-1133">Transmembrane helix</keyword>
<dbReference type="Pfam" id="PF18895">
    <property type="entry name" value="T4SS_pilin"/>
    <property type="match status" value="1"/>
</dbReference>
<evidence type="ECO:0000256" key="1">
    <source>
        <dbReference type="SAM" id="Phobius"/>
    </source>
</evidence>
<sequence length="155" mass="16526">MNKRILSSLFSFALLMVSSSFVLTPHFILAEDVSPANTSSGNPPSSLIVCDDAPGPGGARPANPCTFNKLIEFVQTIITFLIYISVPLASISFAYAGFLLMTSGGSESKKDKAKLVFTKTAIGFAVVIGAWLVIYFITTALIKSDQGFSFLKSSN</sequence>
<evidence type="ECO:0008006" key="5">
    <source>
        <dbReference type="Google" id="ProtNLM"/>
    </source>
</evidence>
<name>A0A2H0K8R8_9BACT</name>
<reference evidence="3 4" key="1">
    <citation type="submission" date="2017-09" db="EMBL/GenBank/DDBJ databases">
        <title>Depth-based differentiation of microbial function through sediment-hosted aquifers and enrichment of novel symbionts in the deep terrestrial subsurface.</title>
        <authorList>
            <person name="Probst A.J."/>
            <person name="Ladd B."/>
            <person name="Jarett J.K."/>
            <person name="Geller-Mcgrath D.E."/>
            <person name="Sieber C.M."/>
            <person name="Emerson J.B."/>
            <person name="Anantharaman K."/>
            <person name="Thomas B.C."/>
            <person name="Malmstrom R."/>
            <person name="Stieglmeier M."/>
            <person name="Klingl A."/>
            <person name="Woyke T."/>
            <person name="Ryan C.M."/>
            <person name="Banfield J.F."/>
        </authorList>
    </citation>
    <scope>NUCLEOTIDE SEQUENCE [LARGE SCALE GENOMIC DNA]</scope>
    <source>
        <strain evidence="3">CG11_big_fil_rev_8_21_14_0_20_40_24</strain>
    </source>
</reference>
<feature type="transmembrane region" description="Helical" evidence="1">
    <location>
        <begin position="121"/>
        <end position="142"/>
    </location>
</feature>
<keyword evidence="2" id="KW-0732">Signal</keyword>
<feature type="chain" id="PRO_5013903707" description="CD225/dispanin family protein" evidence="2">
    <location>
        <begin position="23"/>
        <end position="155"/>
    </location>
</feature>